<dbReference type="Proteomes" id="UP000620124">
    <property type="component" value="Unassembled WGS sequence"/>
</dbReference>
<dbReference type="OrthoDB" id="10251412at2759"/>
<dbReference type="AlphaFoldDB" id="A0A8H7DHQ4"/>
<evidence type="ECO:0000313" key="3">
    <source>
        <dbReference type="Proteomes" id="UP000620124"/>
    </source>
</evidence>
<comment type="caution">
    <text evidence="2">The sequence shown here is derived from an EMBL/GenBank/DDBJ whole genome shotgun (WGS) entry which is preliminary data.</text>
</comment>
<proteinExistence type="predicted"/>
<gene>
    <name evidence="2" type="ORF">MVEN_00128900</name>
</gene>
<sequence>MGSIVLDPGVKEMLLGDARDFLASEKVSFMPEFYEGWVRRCAGIGDATLCSRGGQLVRRLLDPLLAWVPPARRPGSGKSLLIHAIAGELMLDIYVFSLSSTWISDNVLTGLTGVRSSSSRTSTRRSRAPSRAQTTTVPQSRAPSSRPSAAHTISCGTATVMG</sequence>
<dbReference type="EMBL" id="JACAZI010000001">
    <property type="protein sequence ID" value="KAF7372658.1"/>
    <property type="molecule type" value="Genomic_DNA"/>
</dbReference>
<protein>
    <recommendedName>
        <fullName evidence="4">BCS1 N-terminal domain-containing protein</fullName>
    </recommendedName>
</protein>
<reference evidence="2" key="1">
    <citation type="submission" date="2020-05" db="EMBL/GenBank/DDBJ databases">
        <title>Mycena genomes resolve the evolution of fungal bioluminescence.</title>
        <authorList>
            <person name="Tsai I.J."/>
        </authorList>
    </citation>
    <scope>NUCLEOTIDE SEQUENCE</scope>
    <source>
        <strain evidence="2">CCC161011</strain>
    </source>
</reference>
<feature type="compositionally biased region" description="Low complexity" evidence="1">
    <location>
        <begin position="129"/>
        <end position="150"/>
    </location>
</feature>
<name>A0A8H7DHQ4_9AGAR</name>
<evidence type="ECO:0000313" key="2">
    <source>
        <dbReference type="EMBL" id="KAF7372658.1"/>
    </source>
</evidence>
<evidence type="ECO:0008006" key="4">
    <source>
        <dbReference type="Google" id="ProtNLM"/>
    </source>
</evidence>
<feature type="region of interest" description="Disordered" evidence="1">
    <location>
        <begin position="114"/>
        <end position="162"/>
    </location>
</feature>
<organism evidence="2 3">
    <name type="scientific">Mycena venus</name>
    <dbReference type="NCBI Taxonomy" id="2733690"/>
    <lineage>
        <taxon>Eukaryota</taxon>
        <taxon>Fungi</taxon>
        <taxon>Dikarya</taxon>
        <taxon>Basidiomycota</taxon>
        <taxon>Agaricomycotina</taxon>
        <taxon>Agaricomycetes</taxon>
        <taxon>Agaricomycetidae</taxon>
        <taxon>Agaricales</taxon>
        <taxon>Marasmiineae</taxon>
        <taxon>Mycenaceae</taxon>
        <taxon>Mycena</taxon>
    </lineage>
</organism>
<accession>A0A8H7DHQ4</accession>
<evidence type="ECO:0000256" key="1">
    <source>
        <dbReference type="SAM" id="MobiDB-lite"/>
    </source>
</evidence>
<keyword evidence="3" id="KW-1185">Reference proteome</keyword>